<evidence type="ECO:0000313" key="2">
    <source>
        <dbReference type="EMBL" id="GGW63756.1"/>
    </source>
</evidence>
<dbReference type="EMBL" id="BMUE01000010">
    <property type="protein sequence ID" value="GGW63756.1"/>
    <property type="molecule type" value="Genomic_DNA"/>
</dbReference>
<protein>
    <submittedName>
        <fullName evidence="2">Uncharacterized protein</fullName>
    </submittedName>
</protein>
<dbReference type="AlphaFoldDB" id="A0A918JAL6"/>
<evidence type="ECO:0000313" key="3">
    <source>
        <dbReference type="Proteomes" id="UP000620224"/>
    </source>
</evidence>
<name>A0A918JAL6_9ACTN</name>
<sequence>MPESVPVRCPACRRAHVYTAPVYPCACGAPGAPRVDPASEPAVAAHRAWDDEWVTVPCAACGRRNQWPRPELGCPCGSVLLIPLAGMPRASPPDAPGADTFAVRRPLPPTARDAVGAAVLCLLGLGHRDVRRAGRRPSGGVGLAAHGLLAQVDATPRPAGQRDVECLWLTAMTQAAECVYFSRAGYTAEALDRAAALRIPLFALGPPGVTRPANDAAAALTAERASRQGPGAPDGD</sequence>
<proteinExistence type="predicted"/>
<reference evidence="2" key="2">
    <citation type="submission" date="2020-09" db="EMBL/GenBank/DDBJ databases">
        <authorList>
            <person name="Sun Q."/>
            <person name="Ohkuma M."/>
        </authorList>
    </citation>
    <scope>NUCLEOTIDE SEQUENCE</scope>
    <source>
        <strain evidence="2">JCM 4490</strain>
    </source>
</reference>
<dbReference type="RefSeq" id="WP_190017207.1">
    <property type="nucleotide sequence ID" value="NZ_BMUE01000010.1"/>
</dbReference>
<comment type="caution">
    <text evidence="2">The sequence shown here is derived from an EMBL/GenBank/DDBJ whole genome shotgun (WGS) entry which is preliminary data.</text>
</comment>
<keyword evidence="3" id="KW-1185">Reference proteome</keyword>
<gene>
    <name evidence="2" type="ORF">GCM10010503_46070</name>
</gene>
<dbReference type="Proteomes" id="UP000620224">
    <property type="component" value="Unassembled WGS sequence"/>
</dbReference>
<feature type="region of interest" description="Disordered" evidence="1">
    <location>
        <begin position="213"/>
        <end position="236"/>
    </location>
</feature>
<accession>A0A918JAL6</accession>
<evidence type="ECO:0000256" key="1">
    <source>
        <dbReference type="SAM" id="MobiDB-lite"/>
    </source>
</evidence>
<feature type="compositionally biased region" description="Low complexity" evidence="1">
    <location>
        <begin position="213"/>
        <end position="223"/>
    </location>
</feature>
<organism evidence="2 3">
    <name type="scientific">Streptomyces lucensis JCM 4490</name>
    <dbReference type="NCBI Taxonomy" id="1306176"/>
    <lineage>
        <taxon>Bacteria</taxon>
        <taxon>Bacillati</taxon>
        <taxon>Actinomycetota</taxon>
        <taxon>Actinomycetes</taxon>
        <taxon>Kitasatosporales</taxon>
        <taxon>Streptomycetaceae</taxon>
        <taxon>Streptomyces</taxon>
    </lineage>
</organism>
<reference evidence="2" key="1">
    <citation type="journal article" date="2014" name="Int. J. Syst. Evol. Microbiol.">
        <title>Complete genome sequence of Corynebacterium casei LMG S-19264T (=DSM 44701T), isolated from a smear-ripened cheese.</title>
        <authorList>
            <consortium name="US DOE Joint Genome Institute (JGI-PGF)"/>
            <person name="Walter F."/>
            <person name="Albersmeier A."/>
            <person name="Kalinowski J."/>
            <person name="Ruckert C."/>
        </authorList>
    </citation>
    <scope>NUCLEOTIDE SEQUENCE</scope>
    <source>
        <strain evidence="2">JCM 4490</strain>
    </source>
</reference>